<gene>
    <name evidence="1" type="ORF">UFOVP1655_225</name>
</gene>
<reference evidence="1" key="1">
    <citation type="submission" date="2020-05" db="EMBL/GenBank/DDBJ databases">
        <authorList>
            <person name="Chiriac C."/>
            <person name="Salcher M."/>
            <person name="Ghai R."/>
            <person name="Kavagutti S V."/>
        </authorList>
    </citation>
    <scope>NUCLEOTIDE SEQUENCE</scope>
</reference>
<name>A0A6J5T4X6_9CAUD</name>
<dbReference type="InterPro" id="IPR031997">
    <property type="entry name" value="T4-gp15_tss"/>
</dbReference>
<sequence length="274" mass="31398">MAYSKIIRKINTGFSELFSNITLIRYNPDDTEQERFLVPIAHATKELYVMRLQADPDLDKKIQMTLPRLSFEMNGLTYDASRKQNTNIKNFAETDNGVISQYMQVPYNLDFSLYLYVRNIEDGTQIIEHILPYFTPDYTIKINLIPEMGMIKEVPIILNSTEYEINYEGDRDSDTRMIIWTLNFTAKAFLYRDASDTGLILKATTNIYNKDNEILMVSSSSTAAQVVDLLDESGNQILSEIDSTPIQSFVDVFDFPNLANSANSFSINTTITEY</sequence>
<organism evidence="1">
    <name type="scientific">uncultured Caudovirales phage</name>
    <dbReference type="NCBI Taxonomy" id="2100421"/>
    <lineage>
        <taxon>Viruses</taxon>
        <taxon>Duplodnaviria</taxon>
        <taxon>Heunggongvirae</taxon>
        <taxon>Uroviricota</taxon>
        <taxon>Caudoviricetes</taxon>
        <taxon>Peduoviridae</taxon>
        <taxon>Maltschvirus</taxon>
        <taxon>Maltschvirus maltsch</taxon>
    </lineage>
</organism>
<accession>A0A6J5T4X6</accession>
<proteinExistence type="predicted"/>
<dbReference type="InterPro" id="IPR038553">
    <property type="entry name" value="T4-gp15_tss_sf"/>
</dbReference>
<evidence type="ECO:0000313" key="1">
    <source>
        <dbReference type="EMBL" id="CAB4222773.1"/>
    </source>
</evidence>
<dbReference type="EMBL" id="LR797523">
    <property type="protein sequence ID" value="CAB4222773.1"/>
    <property type="molecule type" value="Genomic_DNA"/>
</dbReference>
<protein>
    <submittedName>
        <fullName evidence="1">Tail sheath stabilizer and completion protein</fullName>
    </submittedName>
</protein>
<dbReference type="Gene3D" id="3.30.2000.40">
    <property type="entry name" value="Myoviridae tail sheath stabiliser"/>
    <property type="match status" value="1"/>
</dbReference>
<dbReference type="Pfam" id="PF16724">
    <property type="entry name" value="T4-gp15_tss"/>
    <property type="match status" value="1"/>
</dbReference>